<evidence type="ECO:0000313" key="3">
    <source>
        <dbReference type="Proteomes" id="UP000823775"/>
    </source>
</evidence>
<dbReference type="Proteomes" id="UP000823775">
    <property type="component" value="Unassembled WGS sequence"/>
</dbReference>
<evidence type="ECO:0000256" key="1">
    <source>
        <dbReference type="SAM" id="Phobius"/>
    </source>
</evidence>
<reference evidence="2 3" key="1">
    <citation type="journal article" date="2021" name="BMC Genomics">
        <title>Datura genome reveals duplications of psychoactive alkaloid biosynthetic genes and high mutation rate following tissue culture.</title>
        <authorList>
            <person name="Rajewski A."/>
            <person name="Carter-House D."/>
            <person name="Stajich J."/>
            <person name="Litt A."/>
        </authorList>
    </citation>
    <scope>NUCLEOTIDE SEQUENCE [LARGE SCALE GENOMIC DNA]</scope>
    <source>
        <strain evidence="2">AR-01</strain>
    </source>
</reference>
<feature type="transmembrane region" description="Helical" evidence="1">
    <location>
        <begin position="23"/>
        <end position="45"/>
    </location>
</feature>
<evidence type="ECO:0000313" key="2">
    <source>
        <dbReference type="EMBL" id="MCD7453027.1"/>
    </source>
</evidence>
<keyword evidence="3" id="KW-1185">Reference proteome</keyword>
<gene>
    <name evidence="2" type="ORF">HAX54_019347</name>
</gene>
<keyword evidence="1" id="KW-0472">Membrane</keyword>
<protein>
    <submittedName>
        <fullName evidence="2">Uncharacterized protein</fullName>
    </submittedName>
</protein>
<keyword evidence="1" id="KW-1133">Transmembrane helix</keyword>
<feature type="non-terminal residue" evidence="2">
    <location>
        <position position="1"/>
    </location>
</feature>
<organism evidence="2 3">
    <name type="scientific">Datura stramonium</name>
    <name type="common">Jimsonweed</name>
    <name type="synonym">Common thornapple</name>
    <dbReference type="NCBI Taxonomy" id="4076"/>
    <lineage>
        <taxon>Eukaryota</taxon>
        <taxon>Viridiplantae</taxon>
        <taxon>Streptophyta</taxon>
        <taxon>Embryophyta</taxon>
        <taxon>Tracheophyta</taxon>
        <taxon>Spermatophyta</taxon>
        <taxon>Magnoliopsida</taxon>
        <taxon>eudicotyledons</taxon>
        <taxon>Gunneridae</taxon>
        <taxon>Pentapetalae</taxon>
        <taxon>asterids</taxon>
        <taxon>lamiids</taxon>
        <taxon>Solanales</taxon>
        <taxon>Solanaceae</taxon>
        <taxon>Solanoideae</taxon>
        <taxon>Datureae</taxon>
        <taxon>Datura</taxon>
    </lineage>
</organism>
<name>A0ABS8S1X1_DATST</name>
<dbReference type="EMBL" id="JACEIK010000235">
    <property type="protein sequence ID" value="MCD7453027.1"/>
    <property type="molecule type" value="Genomic_DNA"/>
</dbReference>
<comment type="caution">
    <text evidence="2">The sequence shown here is derived from an EMBL/GenBank/DDBJ whole genome shotgun (WGS) entry which is preliminary data.</text>
</comment>
<sequence>IHTSIDDPSAVCRITPVVRRTNILCPASCLVIYFITGDLSAIYGLKRQSADYRRLCA</sequence>
<proteinExistence type="predicted"/>
<keyword evidence="1" id="KW-0812">Transmembrane</keyword>
<accession>A0ABS8S1X1</accession>